<sequence>MIAKVSLKVKSIGRWLSCRGERRERKQEVKRVSVEEVRRVFMLELCLMEYSVPSTFYRKVRSEESMAAWLRRREELMTKLNDLDRKEAEMRRCDFEEELDDFAVEFELWLLLKPFEMGKEDEDENEG</sequence>
<accession>A0A0C9VM61</accession>
<evidence type="ECO:0000313" key="1">
    <source>
        <dbReference type="EMBL" id="KIJ38965.1"/>
    </source>
</evidence>
<proteinExistence type="predicted"/>
<gene>
    <name evidence="1" type="ORF">M422DRAFT_49844</name>
</gene>
<name>A0A0C9VM61_SPHS4</name>
<evidence type="ECO:0000313" key="2">
    <source>
        <dbReference type="Proteomes" id="UP000054279"/>
    </source>
</evidence>
<organism evidence="1 2">
    <name type="scientific">Sphaerobolus stellatus (strain SS14)</name>
    <dbReference type="NCBI Taxonomy" id="990650"/>
    <lineage>
        <taxon>Eukaryota</taxon>
        <taxon>Fungi</taxon>
        <taxon>Dikarya</taxon>
        <taxon>Basidiomycota</taxon>
        <taxon>Agaricomycotina</taxon>
        <taxon>Agaricomycetes</taxon>
        <taxon>Phallomycetidae</taxon>
        <taxon>Geastrales</taxon>
        <taxon>Sphaerobolaceae</taxon>
        <taxon>Sphaerobolus</taxon>
    </lineage>
</organism>
<dbReference type="EMBL" id="KN837156">
    <property type="protein sequence ID" value="KIJ38965.1"/>
    <property type="molecule type" value="Genomic_DNA"/>
</dbReference>
<keyword evidence="2" id="KW-1185">Reference proteome</keyword>
<dbReference type="Proteomes" id="UP000054279">
    <property type="component" value="Unassembled WGS sequence"/>
</dbReference>
<protein>
    <submittedName>
        <fullName evidence="1">Uncharacterized protein</fullName>
    </submittedName>
</protein>
<dbReference type="HOGENOM" id="CLU_138728_0_0_1"/>
<dbReference type="AlphaFoldDB" id="A0A0C9VM61"/>
<reference evidence="1 2" key="1">
    <citation type="submission" date="2014-06" db="EMBL/GenBank/DDBJ databases">
        <title>Evolutionary Origins and Diversification of the Mycorrhizal Mutualists.</title>
        <authorList>
            <consortium name="DOE Joint Genome Institute"/>
            <consortium name="Mycorrhizal Genomics Consortium"/>
            <person name="Kohler A."/>
            <person name="Kuo A."/>
            <person name="Nagy L.G."/>
            <person name="Floudas D."/>
            <person name="Copeland A."/>
            <person name="Barry K.W."/>
            <person name="Cichocki N."/>
            <person name="Veneault-Fourrey C."/>
            <person name="LaButti K."/>
            <person name="Lindquist E.A."/>
            <person name="Lipzen A."/>
            <person name="Lundell T."/>
            <person name="Morin E."/>
            <person name="Murat C."/>
            <person name="Riley R."/>
            <person name="Ohm R."/>
            <person name="Sun H."/>
            <person name="Tunlid A."/>
            <person name="Henrissat B."/>
            <person name="Grigoriev I.V."/>
            <person name="Hibbett D.S."/>
            <person name="Martin F."/>
        </authorList>
    </citation>
    <scope>NUCLEOTIDE SEQUENCE [LARGE SCALE GENOMIC DNA]</scope>
    <source>
        <strain evidence="1 2">SS14</strain>
    </source>
</reference>